<dbReference type="AlphaFoldDB" id="A0A402D5V8"/>
<organism evidence="2 3">
    <name type="scientific">Capsulimonas corticalis</name>
    <dbReference type="NCBI Taxonomy" id="2219043"/>
    <lineage>
        <taxon>Bacteria</taxon>
        <taxon>Bacillati</taxon>
        <taxon>Armatimonadota</taxon>
        <taxon>Armatimonadia</taxon>
        <taxon>Capsulimonadales</taxon>
        <taxon>Capsulimonadaceae</taxon>
        <taxon>Capsulimonas</taxon>
    </lineage>
</organism>
<feature type="region of interest" description="Disordered" evidence="1">
    <location>
        <begin position="42"/>
        <end position="74"/>
    </location>
</feature>
<evidence type="ECO:0000313" key="2">
    <source>
        <dbReference type="EMBL" id="BDI33387.1"/>
    </source>
</evidence>
<dbReference type="RefSeq" id="WP_125206369.1">
    <property type="nucleotide sequence ID" value="NZ_AP025739.1"/>
</dbReference>
<protein>
    <submittedName>
        <fullName evidence="2">Uncharacterized protein</fullName>
    </submittedName>
</protein>
<accession>A0A402D5V8</accession>
<keyword evidence="3" id="KW-1185">Reference proteome</keyword>
<reference evidence="2 3" key="1">
    <citation type="journal article" date="2019" name="Int. J. Syst. Evol. Microbiol.">
        <title>Capsulimonas corticalis gen. nov., sp. nov., an aerobic capsulated bacterium, of a novel bacterial order, Capsulimonadales ord. nov., of the class Armatimonadia of the phylum Armatimonadetes.</title>
        <authorList>
            <person name="Li J."/>
            <person name="Kudo C."/>
            <person name="Tonouchi A."/>
        </authorList>
    </citation>
    <scope>NUCLEOTIDE SEQUENCE [LARGE SCALE GENOMIC DNA]</scope>
    <source>
        <strain evidence="2 3">AX-7</strain>
    </source>
</reference>
<gene>
    <name evidence="2" type="ORF">CCAX7_54380</name>
</gene>
<proteinExistence type="predicted"/>
<dbReference type="EMBL" id="AP025739">
    <property type="protein sequence ID" value="BDI33387.1"/>
    <property type="molecule type" value="Genomic_DNA"/>
</dbReference>
<name>A0A402D5V8_9BACT</name>
<evidence type="ECO:0000256" key="1">
    <source>
        <dbReference type="SAM" id="MobiDB-lite"/>
    </source>
</evidence>
<feature type="compositionally biased region" description="Basic and acidic residues" evidence="1">
    <location>
        <begin position="43"/>
        <end position="66"/>
    </location>
</feature>
<feature type="compositionally biased region" description="Basic and acidic residues" evidence="1">
    <location>
        <begin position="1"/>
        <end position="12"/>
    </location>
</feature>
<feature type="region of interest" description="Disordered" evidence="1">
    <location>
        <begin position="1"/>
        <end position="24"/>
    </location>
</feature>
<dbReference type="KEGG" id="ccot:CCAX7_54380"/>
<sequence>MGEDRMGQYSRREKSRLRSGAAEEELSRAVLSVFDFGSLAAQRDPDHAKSNNGEDHYNEVHDDHPGMSHVRVLA</sequence>
<evidence type="ECO:0000313" key="3">
    <source>
        <dbReference type="Proteomes" id="UP000287394"/>
    </source>
</evidence>
<dbReference type="Proteomes" id="UP000287394">
    <property type="component" value="Chromosome"/>
</dbReference>